<dbReference type="EMBL" id="LHPF02000026">
    <property type="protein sequence ID" value="PSC69549.1"/>
    <property type="molecule type" value="Genomic_DNA"/>
</dbReference>
<feature type="transmembrane region" description="Helical" evidence="2">
    <location>
        <begin position="90"/>
        <end position="110"/>
    </location>
</feature>
<proteinExistence type="predicted"/>
<evidence type="ECO:0000313" key="3">
    <source>
        <dbReference type="EMBL" id="PSC69549.1"/>
    </source>
</evidence>
<feature type="region of interest" description="Disordered" evidence="1">
    <location>
        <begin position="176"/>
        <end position="196"/>
    </location>
</feature>
<organism evidence="3 4">
    <name type="scientific">Micractinium conductrix</name>
    <dbReference type="NCBI Taxonomy" id="554055"/>
    <lineage>
        <taxon>Eukaryota</taxon>
        <taxon>Viridiplantae</taxon>
        <taxon>Chlorophyta</taxon>
        <taxon>core chlorophytes</taxon>
        <taxon>Trebouxiophyceae</taxon>
        <taxon>Chlorellales</taxon>
        <taxon>Chlorellaceae</taxon>
        <taxon>Chlorella clade</taxon>
        <taxon>Micractinium</taxon>
    </lineage>
</organism>
<comment type="caution">
    <text evidence="3">The sequence shown here is derived from an EMBL/GenBank/DDBJ whole genome shotgun (WGS) entry which is preliminary data.</text>
</comment>
<reference evidence="3 4" key="1">
    <citation type="journal article" date="2018" name="Plant J.">
        <title>Genome sequences of Chlorella sorokiniana UTEX 1602 and Micractinium conductrix SAG 241.80: implications to maltose excretion by a green alga.</title>
        <authorList>
            <person name="Arriola M.B."/>
            <person name="Velmurugan N."/>
            <person name="Zhang Y."/>
            <person name="Plunkett M.H."/>
            <person name="Hondzo H."/>
            <person name="Barney B.M."/>
        </authorList>
    </citation>
    <scope>NUCLEOTIDE SEQUENCE [LARGE SCALE GENOMIC DNA]</scope>
    <source>
        <strain evidence="3 4">SAG 241.80</strain>
    </source>
</reference>
<evidence type="ECO:0000313" key="4">
    <source>
        <dbReference type="Proteomes" id="UP000239649"/>
    </source>
</evidence>
<gene>
    <name evidence="3" type="ORF">C2E20_7037</name>
</gene>
<dbReference type="OrthoDB" id="10624923at2759"/>
<dbReference type="Proteomes" id="UP000239649">
    <property type="component" value="Unassembled WGS sequence"/>
</dbReference>
<feature type="transmembrane region" description="Helical" evidence="2">
    <location>
        <begin position="130"/>
        <end position="157"/>
    </location>
</feature>
<keyword evidence="4" id="KW-1185">Reference proteome</keyword>
<accession>A0A2P6V635</accession>
<protein>
    <submittedName>
        <fullName evidence="3">P450 reductase</fullName>
    </submittedName>
</protein>
<evidence type="ECO:0000256" key="2">
    <source>
        <dbReference type="SAM" id="Phobius"/>
    </source>
</evidence>
<sequence>MKPGTGAAIVGAVGVAQMGAAAAVAALIGRFLDGAFPLDDTGDHMVSCALSMKSASACTAGYISSVVSILLSLALIALQCATAEGRAGMGFCGPILSAVGFFWWVAYAGSATSAAMGAGRWEDSLDSYRYAVLGLSWAAAVLFLASFCVSAAAAAAAARSRSKAVARAAALHSSSSKRYNQPAASPPSSPCKSHKSYGSAYDPFDADTPKKWVQPMNPRAAATHIAVTSDGLRTLLLVEGETEPVPLSPNLSPMGSPMHRSPLASPVHRSLAHIATHAGAAAEPRQSPVARLQLQRLTSGSGGTAVGAFSTIVLPQGSSAL</sequence>
<name>A0A2P6V635_9CHLO</name>
<keyword evidence="2" id="KW-0472">Membrane</keyword>
<keyword evidence="2" id="KW-1133">Transmembrane helix</keyword>
<keyword evidence="2" id="KW-0812">Transmembrane</keyword>
<evidence type="ECO:0000256" key="1">
    <source>
        <dbReference type="SAM" id="MobiDB-lite"/>
    </source>
</evidence>
<feature type="transmembrane region" description="Helical" evidence="2">
    <location>
        <begin position="60"/>
        <end position="78"/>
    </location>
</feature>
<dbReference type="AlphaFoldDB" id="A0A2P6V635"/>